<protein>
    <submittedName>
        <fullName evidence="2">Uncharacterized protein</fullName>
    </submittedName>
</protein>
<dbReference type="Gramene" id="ONIVA05G11750.1">
    <property type="protein sequence ID" value="ONIVA05G11750.1"/>
    <property type="gene ID" value="ONIVA05G11750"/>
</dbReference>
<keyword evidence="1" id="KW-0812">Transmembrane</keyword>
<evidence type="ECO:0000256" key="1">
    <source>
        <dbReference type="SAM" id="Phobius"/>
    </source>
</evidence>
<evidence type="ECO:0000313" key="3">
    <source>
        <dbReference type="Proteomes" id="UP000006591"/>
    </source>
</evidence>
<dbReference type="EnsemblPlants" id="ONIVA05G11750.1">
    <property type="protein sequence ID" value="ONIVA05G11750.1"/>
    <property type="gene ID" value="ONIVA05G11750"/>
</dbReference>
<dbReference type="Proteomes" id="UP000006591">
    <property type="component" value="Chromosome 5"/>
</dbReference>
<keyword evidence="3" id="KW-1185">Reference proteome</keyword>
<dbReference type="AlphaFoldDB" id="A0A0E0HCH5"/>
<name>A0A0E0HCH5_ORYNI</name>
<feature type="transmembrane region" description="Helical" evidence="1">
    <location>
        <begin position="32"/>
        <end position="52"/>
    </location>
</feature>
<reference evidence="2" key="2">
    <citation type="submission" date="2018-04" db="EMBL/GenBank/DDBJ databases">
        <title>OnivRS2 (Oryza nivara Reference Sequence Version 2).</title>
        <authorList>
            <person name="Zhang J."/>
            <person name="Kudrna D."/>
            <person name="Lee S."/>
            <person name="Talag J."/>
            <person name="Rajasekar S."/>
            <person name="Welchert J."/>
            <person name="Hsing Y.-I."/>
            <person name="Wing R.A."/>
        </authorList>
    </citation>
    <scope>NUCLEOTIDE SEQUENCE [LARGE SCALE GENOMIC DNA]</scope>
    <source>
        <strain evidence="2">SL10</strain>
    </source>
</reference>
<sequence>MHVTFADKQEHALAREVVVVIKADAGGTFRRFASFVFIFVLWGINVSLDCLWDFNQFSTFRWHADNAAG</sequence>
<keyword evidence="1" id="KW-1133">Transmembrane helix</keyword>
<proteinExistence type="predicted"/>
<dbReference type="STRING" id="4536.A0A0E0HCH5"/>
<evidence type="ECO:0000313" key="2">
    <source>
        <dbReference type="EnsemblPlants" id="ONIVA05G11750.1"/>
    </source>
</evidence>
<organism evidence="2">
    <name type="scientific">Oryza nivara</name>
    <name type="common">Indian wild rice</name>
    <name type="synonym">Oryza sativa f. spontanea</name>
    <dbReference type="NCBI Taxonomy" id="4536"/>
    <lineage>
        <taxon>Eukaryota</taxon>
        <taxon>Viridiplantae</taxon>
        <taxon>Streptophyta</taxon>
        <taxon>Embryophyta</taxon>
        <taxon>Tracheophyta</taxon>
        <taxon>Spermatophyta</taxon>
        <taxon>Magnoliopsida</taxon>
        <taxon>Liliopsida</taxon>
        <taxon>Poales</taxon>
        <taxon>Poaceae</taxon>
        <taxon>BOP clade</taxon>
        <taxon>Oryzoideae</taxon>
        <taxon>Oryzeae</taxon>
        <taxon>Oryzinae</taxon>
        <taxon>Oryza</taxon>
    </lineage>
</organism>
<accession>A0A0E0HCH5</accession>
<keyword evidence="1" id="KW-0472">Membrane</keyword>
<reference evidence="2" key="1">
    <citation type="submission" date="2015-04" db="UniProtKB">
        <authorList>
            <consortium name="EnsemblPlants"/>
        </authorList>
    </citation>
    <scope>IDENTIFICATION</scope>
    <source>
        <strain evidence="2">SL10</strain>
    </source>
</reference>
<dbReference type="HOGENOM" id="CLU_2780227_0_0_1"/>